<protein>
    <submittedName>
        <fullName evidence="1">Uncharacterized protein</fullName>
    </submittedName>
</protein>
<dbReference type="EMBL" id="GBRH01180914">
    <property type="protein sequence ID" value="JAE16982.1"/>
    <property type="molecule type" value="Transcribed_RNA"/>
</dbReference>
<accession>A0A0A9FXI3</accession>
<sequence length="34" mass="3892">MDCSQNPLNIVKYQNDKEVPLDNLSHIVISSTYI</sequence>
<organism evidence="1">
    <name type="scientific">Arundo donax</name>
    <name type="common">Giant reed</name>
    <name type="synonym">Donax arundinaceus</name>
    <dbReference type="NCBI Taxonomy" id="35708"/>
    <lineage>
        <taxon>Eukaryota</taxon>
        <taxon>Viridiplantae</taxon>
        <taxon>Streptophyta</taxon>
        <taxon>Embryophyta</taxon>
        <taxon>Tracheophyta</taxon>
        <taxon>Spermatophyta</taxon>
        <taxon>Magnoliopsida</taxon>
        <taxon>Liliopsida</taxon>
        <taxon>Poales</taxon>
        <taxon>Poaceae</taxon>
        <taxon>PACMAD clade</taxon>
        <taxon>Arundinoideae</taxon>
        <taxon>Arundineae</taxon>
        <taxon>Arundo</taxon>
    </lineage>
</organism>
<evidence type="ECO:0000313" key="1">
    <source>
        <dbReference type="EMBL" id="JAE16982.1"/>
    </source>
</evidence>
<dbReference type="AlphaFoldDB" id="A0A0A9FXI3"/>
<proteinExistence type="predicted"/>
<reference evidence="1" key="2">
    <citation type="journal article" date="2015" name="Data Brief">
        <title>Shoot transcriptome of the giant reed, Arundo donax.</title>
        <authorList>
            <person name="Barrero R.A."/>
            <person name="Guerrero F.D."/>
            <person name="Moolhuijzen P."/>
            <person name="Goolsby J.A."/>
            <person name="Tidwell J."/>
            <person name="Bellgard S.E."/>
            <person name="Bellgard M.I."/>
        </authorList>
    </citation>
    <scope>NUCLEOTIDE SEQUENCE</scope>
    <source>
        <tissue evidence="1">Shoot tissue taken approximately 20 cm above the soil surface</tissue>
    </source>
</reference>
<reference evidence="1" key="1">
    <citation type="submission" date="2014-09" db="EMBL/GenBank/DDBJ databases">
        <authorList>
            <person name="Magalhaes I.L.F."/>
            <person name="Oliveira U."/>
            <person name="Santos F.R."/>
            <person name="Vidigal T.H.D.A."/>
            <person name="Brescovit A.D."/>
            <person name="Santos A.J."/>
        </authorList>
    </citation>
    <scope>NUCLEOTIDE SEQUENCE</scope>
    <source>
        <tissue evidence="1">Shoot tissue taken approximately 20 cm above the soil surface</tissue>
    </source>
</reference>
<name>A0A0A9FXI3_ARUDO</name>